<sequence length="233" mass="26277">MLNKRERYAQYMLSLISFHSSLSSKNTHTRTPSRLHSAALSIRAYTYPPNSPLGYGAVLLSRQNYSQWLQGEHRCRGQLSAGHEHALSQGVDTGTNSGGCGARHTPTRTPGNRQIGMGSCGPRKLTKNSVWSLVWRREFPLSWPARCQRGLLHTQPQHPIHDERTDHSTVLRVSTRRLDNGPGLLDTVRTATLNDPWACRLPRHLLPCLLIAHPRRHTHMPSVLTVVRQVLCR</sequence>
<dbReference type="AlphaFoldDB" id="A0AAD7J646"/>
<name>A0AAD7J646_9AGAR</name>
<evidence type="ECO:0000313" key="3">
    <source>
        <dbReference type="Proteomes" id="UP001215598"/>
    </source>
</evidence>
<keyword evidence="3" id="KW-1185">Reference proteome</keyword>
<gene>
    <name evidence="2" type="ORF">B0H16DRAFT_678202</name>
</gene>
<accession>A0AAD7J646</accession>
<dbReference type="Proteomes" id="UP001215598">
    <property type="component" value="Unassembled WGS sequence"/>
</dbReference>
<evidence type="ECO:0000313" key="2">
    <source>
        <dbReference type="EMBL" id="KAJ7757091.1"/>
    </source>
</evidence>
<evidence type="ECO:0000256" key="1">
    <source>
        <dbReference type="SAM" id="MobiDB-lite"/>
    </source>
</evidence>
<organism evidence="2 3">
    <name type="scientific">Mycena metata</name>
    <dbReference type="NCBI Taxonomy" id="1033252"/>
    <lineage>
        <taxon>Eukaryota</taxon>
        <taxon>Fungi</taxon>
        <taxon>Dikarya</taxon>
        <taxon>Basidiomycota</taxon>
        <taxon>Agaricomycotina</taxon>
        <taxon>Agaricomycetes</taxon>
        <taxon>Agaricomycetidae</taxon>
        <taxon>Agaricales</taxon>
        <taxon>Marasmiineae</taxon>
        <taxon>Mycenaceae</taxon>
        <taxon>Mycena</taxon>
    </lineage>
</organism>
<proteinExistence type="predicted"/>
<reference evidence="2" key="1">
    <citation type="submission" date="2023-03" db="EMBL/GenBank/DDBJ databases">
        <title>Massive genome expansion in bonnet fungi (Mycena s.s.) driven by repeated elements and novel gene families across ecological guilds.</title>
        <authorList>
            <consortium name="Lawrence Berkeley National Laboratory"/>
            <person name="Harder C.B."/>
            <person name="Miyauchi S."/>
            <person name="Viragh M."/>
            <person name="Kuo A."/>
            <person name="Thoen E."/>
            <person name="Andreopoulos B."/>
            <person name="Lu D."/>
            <person name="Skrede I."/>
            <person name="Drula E."/>
            <person name="Henrissat B."/>
            <person name="Morin E."/>
            <person name="Kohler A."/>
            <person name="Barry K."/>
            <person name="LaButti K."/>
            <person name="Morin E."/>
            <person name="Salamov A."/>
            <person name="Lipzen A."/>
            <person name="Mereny Z."/>
            <person name="Hegedus B."/>
            <person name="Baldrian P."/>
            <person name="Stursova M."/>
            <person name="Weitz H."/>
            <person name="Taylor A."/>
            <person name="Grigoriev I.V."/>
            <person name="Nagy L.G."/>
            <person name="Martin F."/>
            <person name="Kauserud H."/>
        </authorList>
    </citation>
    <scope>NUCLEOTIDE SEQUENCE</scope>
    <source>
        <strain evidence="2">CBHHK182m</strain>
    </source>
</reference>
<dbReference type="EMBL" id="JARKIB010000045">
    <property type="protein sequence ID" value="KAJ7757091.1"/>
    <property type="molecule type" value="Genomic_DNA"/>
</dbReference>
<comment type="caution">
    <text evidence="2">The sequence shown here is derived from an EMBL/GenBank/DDBJ whole genome shotgun (WGS) entry which is preliminary data.</text>
</comment>
<feature type="region of interest" description="Disordered" evidence="1">
    <location>
        <begin position="90"/>
        <end position="120"/>
    </location>
</feature>
<protein>
    <submittedName>
        <fullName evidence="2">Uncharacterized protein</fullName>
    </submittedName>
</protein>